<evidence type="ECO:0000259" key="1">
    <source>
        <dbReference type="SMART" id="SM00849"/>
    </source>
</evidence>
<dbReference type="InterPro" id="IPR001279">
    <property type="entry name" value="Metallo-B-lactamas"/>
</dbReference>
<name>A0ABW4JDN9_9BACL</name>
<dbReference type="Gene3D" id="3.60.15.10">
    <property type="entry name" value="Ribonuclease Z/Hydroxyacylglutathione hydrolase-like"/>
    <property type="match status" value="1"/>
</dbReference>
<dbReference type="PANTHER" id="PTHR42951">
    <property type="entry name" value="METALLO-BETA-LACTAMASE DOMAIN-CONTAINING"/>
    <property type="match status" value="1"/>
</dbReference>
<dbReference type="EMBL" id="JBHUCX010000020">
    <property type="protein sequence ID" value="MFD1674504.1"/>
    <property type="molecule type" value="Genomic_DNA"/>
</dbReference>
<sequence>MKIANGVEMLELEMSIMGQTSMIHPTLLYDDTTAILVDVGIPGQLKEIQAAMDKAGVPFANLQAVILTHQDIDHVGSIEEVLDVKGGNIDVYAHAEDKPYIEGDKEPIKLNRAQVEQMLANMPAEMRKQAEAMLLNRPTAKVTQVVEDGTILPFFGGITVIFTPGHTPGHISLYLQASKTLITGDALVSENGKVLGPNAQATPDMGEAIASMQKFLNFDIEKVICYHGGLCADNVNQQLRELAQTLTQ</sequence>
<evidence type="ECO:0000313" key="2">
    <source>
        <dbReference type="EMBL" id="MFD1674504.1"/>
    </source>
</evidence>
<accession>A0ABW4JDN9</accession>
<proteinExistence type="predicted"/>
<protein>
    <submittedName>
        <fullName evidence="2">MBL fold metallo-hydrolase</fullName>
    </submittedName>
</protein>
<reference evidence="3" key="1">
    <citation type="journal article" date="2019" name="Int. J. Syst. Evol. Microbiol.">
        <title>The Global Catalogue of Microorganisms (GCM) 10K type strain sequencing project: providing services to taxonomists for standard genome sequencing and annotation.</title>
        <authorList>
            <consortium name="The Broad Institute Genomics Platform"/>
            <consortium name="The Broad Institute Genome Sequencing Center for Infectious Disease"/>
            <person name="Wu L."/>
            <person name="Ma J."/>
        </authorList>
    </citation>
    <scope>NUCLEOTIDE SEQUENCE [LARGE SCALE GENOMIC DNA]</scope>
    <source>
        <strain evidence="3">CGMCC 1.12286</strain>
    </source>
</reference>
<comment type="caution">
    <text evidence="2">The sequence shown here is derived from an EMBL/GenBank/DDBJ whole genome shotgun (WGS) entry which is preliminary data.</text>
</comment>
<organism evidence="2 3">
    <name type="scientific">Alicyclobacillus fodiniaquatilis</name>
    <dbReference type="NCBI Taxonomy" id="1661150"/>
    <lineage>
        <taxon>Bacteria</taxon>
        <taxon>Bacillati</taxon>
        <taxon>Bacillota</taxon>
        <taxon>Bacilli</taxon>
        <taxon>Bacillales</taxon>
        <taxon>Alicyclobacillaceae</taxon>
        <taxon>Alicyclobacillus</taxon>
    </lineage>
</organism>
<evidence type="ECO:0000313" key="3">
    <source>
        <dbReference type="Proteomes" id="UP001597079"/>
    </source>
</evidence>
<dbReference type="SMART" id="SM00849">
    <property type="entry name" value="Lactamase_B"/>
    <property type="match status" value="1"/>
</dbReference>
<keyword evidence="3" id="KW-1185">Reference proteome</keyword>
<dbReference type="Pfam" id="PF00753">
    <property type="entry name" value="Lactamase_B"/>
    <property type="match status" value="1"/>
</dbReference>
<dbReference type="SUPFAM" id="SSF56281">
    <property type="entry name" value="Metallo-hydrolase/oxidoreductase"/>
    <property type="match status" value="1"/>
</dbReference>
<dbReference type="Proteomes" id="UP001597079">
    <property type="component" value="Unassembled WGS sequence"/>
</dbReference>
<dbReference type="InterPro" id="IPR050855">
    <property type="entry name" value="NDM-1-like"/>
</dbReference>
<feature type="domain" description="Metallo-beta-lactamase" evidence="1">
    <location>
        <begin position="22"/>
        <end position="227"/>
    </location>
</feature>
<dbReference type="RefSeq" id="WP_377942370.1">
    <property type="nucleotide sequence ID" value="NZ_JBHUCX010000020.1"/>
</dbReference>
<gene>
    <name evidence="2" type="ORF">ACFSB2_07265</name>
</gene>
<dbReference type="InterPro" id="IPR036866">
    <property type="entry name" value="RibonucZ/Hydroxyglut_hydro"/>
</dbReference>
<dbReference type="PANTHER" id="PTHR42951:SF15">
    <property type="entry name" value="METALLO-BETA-LACTAMASE SUPERFAMILY PROTEIN"/>
    <property type="match status" value="1"/>
</dbReference>
<dbReference type="CDD" id="cd07721">
    <property type="entry name" value="yflN-like_MBL-fold"/>
    <property type="match status" value="1"/>
</dbReference>